<keyword evidence="3" id="KW-1185">Reference proteome</keyword>
<evidence type="ECO:0000313" key="2">
    <source>
        <dbReference type="EMBL" id="KAG0300432.1"/>
    </source>
</evidence>
<evidence type="ECO:0000256" key="1">
    <source>
        <dbReference type="SAM" id="MobiDB-lite"/>
    </source>
</evidence>
<organism evidence="2 3">
    <name type="scientific">Linnemannia gamsii</name>
    <dbReference type="NCBI Taxonomy" id="64522"/>
    <lineage>
        <taxon>Eukaryota</taxon>
        <taxon>Fungi</taxon>
        <taxon>Fungi incertae sedis</taxon>
        <taxon>Mucoromycota</taxon>
        <taxon>Mortierellomycotina</taxon>
        <taxon>Mortierellomycetes</taxon>
        <taxon>Mortierellales</taxon>
        <taxon>Mortierellaceae</taxon>
        <taxon>Linnemannia</taxon>
    </lineage>
</organism>
<accession>A0A9P6UGP5</accession>
<dbReference type="EMBL" id="JAAAIN010001756">
    <property type="protein sequence ID" value="KAG0300432.1"/>
    <property type="molecule type" value="Genomic_DNA"/>
</dbReference>
<proteinExistence type="predicted"/>
<feature type="compositionally biased region" description="Gly residues" evidence="1">
    <location>
        <begin position="276"/>
        <end position="316"/>
    </location>
</feature>
<feature type="region of interest" description="Disordered" evidence="1">
    <location>
        <begin position="133"/>
        <end position="167"/>
    </location>
</feature>
<feature type="non-terminal residue" evidence="2">
    <location>
        <position position="1"/>
    </location>
</feature>
<feature type="compositionally biased region" description="Basic residues" evidence="1">
    <location>
        <begin position="184"/>
        <end position="201"/>
    </location>
</feature>
<feature type="region of interest" description="Disordered" evidence="1">
    <location>
        <begin position="269"/>
        <end position="324"/>
    </location>
</feature>
<protein>
    <submittedName>
        <fullName evidence="2">Uncharacterized protein</fullName>
    </submittedName>
</protein>
<dbReference type="Proteomes" id="UP000823405">
    <property type="component" value="Unassembled WGS sequence"/>
</dbReference>
<gene>
    <name evidence="2" type="ORF">BGZ97_003233</name>
</gene>
<feature type="compositionally biased region" description="Acidic residues" evidence="1">
    <location>
        <begin position="138"/>
        <end position="160"/>
    </location>
</feature>
<feature type="compositionally biased region" description="Basic residues" evidence="1">
    <location>
        <begin position="12"/>
        <end position="27"/>
    </location>
</feature>
<feature type="region of interest" description="Disordered" evidence="1">
    <location>
        <begin position="52"/>
        <end position="71"/>
    </location>
</feature>
<feature type="region of interest" description="Disordered" evidence="1">
    <location>
        <begin position="1"/>
        <end position="28"/>
    </location>
</feature>
<sequence length="1284" mass="134203">MDPKHGPELHDHQHKHHDHYGGKKPPRAKCPATRQLNLICEHQIIDRIKCHRRPSSHPSQIRLGESSPINNDENDYEGRLYALNTRRRVKQSYVFMSPPCSNAIPPPFCESEANNILVRPTGFEDGVDDVLEPAMIDKDEEVDDDKDEDSEDDEEDDDDYKEVGENENELKGGLEAANNDGLQQHHRHHRHHKHHKYHRHPDHNPVHQQPLHRSRHPYLNLCVAKGNLCGSRLFGCRFQRTTLYDCQAVGSKPLVRLINARVCGGYREDPGYGKTHTGGGSTSGGGRSTSGGGVSTSSGGGNTSDGGSTSQGGGHTSNGTDPSGGQDACKCATGTTASNISPICGSQLPARCNMEPNAIYFCPHGPGSIFELLHICQPGSQCRAGSTNGADPVCGGSTCDCTGSNELCGNQFPDNCPGISKNTAYKCSLNNGGKPVMIKECSSDRTCVSVSSGGTLCASNDCLCPVDGTACGEIFPLKCGLPTTALYKCFKGERPVFMQNCSPGGRCSATSPGDAGSKAAAMVVGAAEPNRLYSCGSSGTSPVPGERCTAPNNGPSTRCIINSGDDTNPGHSDGGNGEEKPLTCSCKSVGGGILAGGDMSSGCNADPTVTYFCPKDGDSSNPPVILQQCPPGTLSQGRPRPLEPQCGFSTCNCTIPTTGNVAVCSEQFPLRCNLVPNSVYKCSASGVPELVSTCSSSQTCVAGIYDRAVCVASATSKDGCKCTEDASFPPRCKFDAKTTYKCASAGVTPVAGQSCAKGCVIQASADICLDEGGPKNENECSCETVGVGNVCGSDLPASCKAEANTIYTCRDAKQSAPEALSACHPGTLCEKRPFPAGAACGATSCNCTFNGEICSDSIRETCGLDLNSIYRCFPTGDTPVSIHNCDSSSTCVNYNNNANCVSDACICAEEGEVCGDAFPLSCKLKGSTIYTCAKGQAPIAKRDCGLLRCSAALPRTGDRCIDPCSCEGSDVVCGSTFPSTCSLNKNTLYRCSGLGFRPIPITLCGQGQCVVNAGPDTCNGPSTHIDPSPEDICTCPSSFAPVCGRKLLRTPCKEIMDVDPNLVYHCPGGAGSLPELQHICQPGSICITQPSPVGAACGGRTCNCTGTEEICSSAFKAHCGLGPNNIYKCTPSGTPKLVQQCTSNQVCVTHSNGSQCVPNDCICEKDGVACGENFHFSCGLKGTALYDCITGEPPVFVKDFGPDRCSSYNVARQALVDELEGTSPVAAAGGIGAPANASTLRTFAGDVSYVDDLAMSPCLCTVEVGIVCGQSFPQRCGLNGGGLY</sequence>
<dbReference type="OrthoDB" id="2427913at2759"/>
<evidence type="ECO:0000313" key="3">
    <source>
        <dbReference type="Proteomes" id="UP000823405"/>
    </source>
</evidence>
<reference evidence="2" key="1">
    <citation type="journal article" date="2020" name="Fungal Divers.">
        <title>Resolving the Mortierellaceae phylogeny through synthesis of multi-gene phylogenetics and phylogenomics.</title>
        <authorList>
            <person name="Vandepol N."/>
            <person name="Liber J."/>
            <person name="Desiro A."/>
            <person name="Na H."/>
            <person name="Kennedy M."/>
            <person name="Barry K."/>
            <person name="Grigoriev I.V."/>
            <person name="Miller A.N."/>
            <person name="O'Donnell K."/>
            <person name="Stajich J.E."/>
            <person name="Bonito G."/>
        </authorList>
    </citation>
    <scope>NUCLEOTIDE SEQUENCE</scope>
    <source>
        <strain evidence="2">NVP60</strain>
    </source>
</reference>
<feature type="region of interest" description="Disordered" evidence="1">
    <location>
        <begin position="182"/>
        <end position="212"/>
    </location>
</feature>
<feature type="compositionally biased region" description="Basic and acidic residues" evidence="1">
    <location>
        <begin position="1"/>
        <end position="11"/>
    </location>
</feature>
<name>A0A9P6UGP5_9FUNG</name>
<comment type="caution">
    <text evidence="2">The sequence shown here is derived from an EMBL/GenBank/DDBJ whole genome shotgun (WGS) entry which is preliminary data.</text>
</comment>